<comment type="caution">
    <text evidence="2">The sequence shown here is derived from an EMBL/GenBank/DDBJ whole genome shotgun (WGS) entry which is preliminary data.</text>
</comment>
<dbReference type="GO" id="GO:0016810">
    <property type="term" value="F:hydrolase activity, acting on carbon-nitrogen (but not peptide) bonds"/>
    <property type="evidence" value="ECO:0007669"/>
    <property type="project" value="InterPro"/>
</dbReference>
<evidence type="ECO:0000313" key="3">
    <source>
        <dbReference type="Proteomes" id="UP000322110"/>
    </source>
</evidence>
<accession>A0A5B2TEP1</accession>
<dbReference type="Proteomes" id="UP000322110">
    <property type="component" value="Unassembled WGS sequence"/>
</dbReference>
<proteinExistence type="predicted"/>
<dbReference type="EMBL" id="VUKA01000006">
    <property type="protein sequence ID" value="KAA2212629.1"/>
    <property type="molecule type" value="Genomic_DNA"/>
</dbReference>
<dbReference type="Gene3D" id="2.30.40.10">
    <property type="entry name" value="Urease, subunit C, domain 1"/>
    <property type="match status" value="1"/>
</dbReference>
<keyword evidence="2" id="KW-0378">Hydrolase</keyword>
<dbReference type="InterPro" id="IPR051781">
    <property type="entry name" value="Metallo-dep_Hydrolase"/>
</dbReference>
<name>A0A5B2TEP1_9PROT</name>
<organism evidence="2 3">
    <name type="scientific">Teichococcus oryzae</name>
    <dbReference type="NCBI Taxonomy" id="1608942"/>
    <lineage>
        <taxon>Bacteria</taxon>
        <taxon>Pseudomonadati</taxon>
        <taxon>Pseudomonadota</taxon>
        <taxon>Alphaproteobacteria</taxon>
        <taxon>Acetobacterales</taxon>
        <taxon>Roseomonadaceae</taxon>
        <taxon>Roseomonas</taxon>
    </lineage>
</organism>
<reference evidence="2 3" key="1">
    <citation type="journal article" date="2015" name="Int. J. Syst. Evol. Microbiol.">
        <title>Roseomonas oryzae sp. nov., isolated from paddy rhizosphere soil.</title>
        <authorList>
            <person name="Ramaprasad E.V."/>
            <person name="Sasikala Ch."/>
            <person name="Ramana Ch.V."/>
        </authorList>
    </citation>
    <scope>NUCLEOTIDE SEQUENCE [LARGE SCALE GENOMIC DNA]</scope>
    <source>
        <strain evidence="2 3">KCTC 42542</strain>
    </source>
</reference>
<dbReference type="Gene3D" id="3.20.20.140">
    <property type="entry name" value="Metal-dependent hydrolases"/>
    <property type="match status" value="1"/>
</dbReference>
<dbReference type="SUPFAM" id="SSF51556">
    <property type="entry name" value="Metallo-dependent hydrolases"/>
    <property type="match status" value="1"/>
</dbReference>
<sequence>MEAAVRSAGTGTEGSDGITAADGAARLGRVAGGGAGAGAGEIHVADGRIEWLGRSGERPLPPGAELRDLGGHWLLPGLIDAHLHLWGLDLADPAALWGWTLPYRAARATADLAAMLQQGVTAVRCMGGPLGPSLGRAVREGVLPGPHIVAAGEFICSRAGTWDHAGFPQGWVEGLGIYADGVDACRQRVRERICQGADFIKVGGSVGEHTDTLRPWGDDPARLRLAYSDEEMQALAAEAHRNGLCIASHAIGDAAVRQALLAGVDTVEHGHGVTADTARRMAGAGAILVPTLSLPALRAASAAPPATSAWGRHRTAQRESLQQALRHGVRIAAGTDFVGPPASPLGPSAMEIELLVEAGMAPEQALEAATATAAEALGLAGRIGRLATGLEADLVAVPGDPRSEISLVRQIRFVMKGGRIWRDDLTQAHPRGRDAPP</sequence>
<gene>
    <name evidence="2" type="ORF">F0Q34_12975</name>
</gene>
<dbReference type="InterPro" id="IPR032466">
    <property type="entry name" value="Metal_Hydrolase"/>
</dbReference>
<dbReference type="PANTHER" id="PTHR43135:SF3">
    <property type="entry name" value="ALPHA-D-RIBOSE 1-METHYLPHOSPHONATE 5-TRIPHOSPHATE DIPHOSPHATASE"/>
    <property type="match status" value="1"/>
</dbReference>
<dbReference type="InterPro" id="IPR011059">
    <property type="entry name" value="Metal-dep_hydrolase_composite"/>
</dbReference>
<evidence type="ECO:0000313" key="2">
    <source>
        <dbReference type="EMBL" id="KAA2212629.1"/>
    </source>
</evidence>
<protein>
    <submittedName>
        <fullName evidence="2">Amidohydrolase family protein</fullName>
    </submittedName>
</protein>
<dbReference type="SUPFAM" id="SSF51338">
    <property type="entry name" value="Composite domain of metallo-dependent hydrolases"/>
    <property type="match status" value="1"/>
</dbReference>
<keyword evidence="3" id="KW-1185">Reference proteome</keyword>
<dbReference type="AlphaFoldDB" id="A0A5B2TEP1"/>
<dbReference type="PANTHER" id="PTHR43135">
    <property type="entry name" value="ALPHA-D-RIBOSE 1-METHYLPHOSPHONATE 5-TRIPHOSPHATE DIPHOSPHATASE"/>
    <property type="match status" value="1"/>
</dbReference>
<feature type="domain" description="Amidohydrolase-related" evidence="1">
    <location>
        <begin position="74"/>
        <end position="420"/>
    </location>
</feature>
<evidence type="ECO:0000259" key="1">
    <source>
        <dbReference type="Pfam" id="PF01979"/>
    </source>
</evidence>
<dbReference type="InterPro" id="IPR006680">
    <property type="entry name" value="Amidohydro-rel"/>
</dbReference>
<dbReference type="Pfam" id="PF01979">
    <property type="entry name" value="Amidohydro_1"/>
    <property type="match status" value="1"/>
</dbReference>